<proteinExistence type="predicted"/>
<comment type="caution">
    <text evidence="1">The sequence shown here is derived from an EMBL/GenBank/DDBJ whole genome shotgun (WGS) entry which is preliminary data.</text>
</comment>
<reference evidence="1" key="1">
    <citation type="submission" date="2020-08" db="EMBL/GenBank/DDBJ databases">
        <title>Multicomponent nature underlies the extraordinary mechanical properties of spider dragline silk.</title>
        <authorList>
            <person name="Kono N."/>
            <person name="Nakamura H."/>
            <person name="Mori M."/>
            <person name="Yoshida Y."/>
            <person name="Ohtoshi R."/>
            <person name="Malay A.D."/>
            <person name="Moran D.A.P."/>
            <person name="Tomita M."/>
            <person name="Numata K."/>
            <person name="Arakawa K."/>
        </authorList>
    </citation>
    <scope>NUCLEOTIDE SEQUENCE</scope>
</reference>
<evidence type="ECO:0000313" key="2">
    <source>
        <dbReference type="Proteomes" id="UP000887013"/>
    </source>
</evidence>
<dbReference type="AlphaFoldDB" id="A0A8X6UH28"/>
<protein>
    <submittedName>
        <fullName evidence="1">Uncharacterized protein</fullName>
    </submittedName>
</protein>
<evidence type="ECO:0000313" key="1">
    <source>
        <dbReference type="EMBL" id="GFU19406.1"/>
    </source>
</evidence>
<organism evidence="1 2">
    <name type="scientific">Nephila pilipes</name>
    <name type="common">Giant wood spider</name>
    <name type="synonym">Nephila maculata</name>
    <dbReference type="NCBI Taxonomy" id="299642"/>
    <lineage>
        <taxon>Eukaryota</taxon>
        <taxon>Metazoa</taxon>
        <taxon>Ecdysozoa</taxon>
        <taxon>Arthropoda</taxon>
        <taxon>Chelicerata</taxon>
        <taxon>Arachnida</taxon>
        <taxon>Araneae</taxon>
        <taxon>Araneomorphae</taxon>
        <taxon>Entelegynae</taxon>
        <taxon>Araneoidea</taxon>
        <taxon>Nephilidae</taxon>
        <taxon>Nephila</taxon>
    </lineage>
</organism>
<gene>
    <name evidence="1" type="ORF">NPIL_532261</name>
</gene>
<keyword evidence="2" id="KW-1185">Reference proteome</keyword>
<dbReference type="Proteomes" id="UP000887013">
    <property type="component" value="Unassembled WGS sequence"/>
</dbReference>
<sequence length="76" mass="8824">MRASTAPIGHEFDAMTSRLSNMYNVVYKAYNCVPDCMELTVKHDVCYWDRDFGEFSLKPVASLAWRKVAWNRTLSE</sequence>
<dbReference type="EMBL" id="BMAW01080403">
    <property type="protein sequence ID" value="GFU19406.1"/>
    <property type="molecule type" value="Genomic_DNA"/>
</dbReference>
<accession>A0A8X6UH28</accession>
<name>A0A8X6UH28_NEPPI</name>